<evidence type="ECO:0000256" key="5">
    <source>
        <dbReference type="ARBA" id="ARBA00023136"/>
    </source>
</evidence>
<dbReference type="GO" id="GO:0098552">
    <property type="term" value="C:side of membrane"/>
    <property type="evidence" value="ECO:0007669"/>
    <property type="project" value="UniProtKB-KW"/>
</dbReference>
<keyword evidence="7" id="KW-0449">Lipoprotein</keyword>
<evidence type="ECO:0000313" key="12">
    <source>
        <dbReference type="Proteomes" id="UP000324022"/>
    </source>
</evidence>
<dbReference type="PANTHER" id="PTHR34992:SF11">
    <property type="entry name" value="COPPER ACQUISITION FACTOR BIM1-LIKE DOMAIN-CONTAINING PROTEIN"/>
    <property type="match status" value="1"/>
</dbReference>
<name>A0A5C3EKV5_9BASI</name>
<evidence type="ECO:0000256" key="9">
    <source>
        <dbReference type="SAM" id="SignalP"/>
    </source>
</evidence>
<evidence type="ECO:0000259" key="10">
    <source>
        <dbReference type="Pfam" id="PF20238"/>
    </source>
</evidence>
<accession>A0A5C3EKV5</accession>
<feature type="chain" id="PRO_5022660213" description="Copper acquisition factor BIM1-like domain-containing protein" evidence="9">
    <location>
        <begin position="20"/>
        <end position="232"/>
    </location>
</feature>
<evidence type="ECO:0000256" key="6">
    <source>
        <dbReference type="ARBA" id="ARBA00023180"/>
    </source>
</evidence>
<dbReference type="PANTHER" id="PTHR34992">
    <property type="entry name" value="HYPHAL ANASTAMOSIS-7 PROTEIN"/>
    <property type="match status" value="1"/>
</dbReference>
<evidence type="ECO:0000256" key="1">
    <source>
        <dbReference type="ARBA" id="ARBA00004609"/>
    </source>
</evidence>
<dbReference type="InterPro" id="IPR046530">
    <property type="entry name" value="BIM1-like_dom"/>
</dbReference>
<dbReference type="Proteomes" id="UP000324022">
    <property type="component" value="Unassembled WGS sequence"/>
</dbReference>
<evidence type="ECO:0000256" key="8">
    <source>
        <dbReference type="SAM" id="Phobius"/>
    </source>
</evidence>
<evidence type="ECO:0000256" key="2">
    <source>
        <dbReference type="ARBA" id="ARBA00022475"/>
    </source>
</evidence>
<dbReference type="EMBL" id="OOIN01000030">
    <property type="protein sequence ID" value="SPO29859.1"/>
    <property type="molecule type" value="Genomic_DNA"/>
</dbReference>
<reference evidence="11 12" key="1">
    <citation type="submission" date="2018-03" db="EMBL/GenBank/DDBJ databases">
        <authorList>
            <person name="Guldener U."/>
        </authorList>
    </citation>
    <scope>NUCLEOTIDE SEQUENCE [LARGE SCALE GENOMIC DNA]</scope>
    <source>
        <strain evidence="11 12">NBRC100155</strain>
    </source>
</reference>
<evidence type="ECO:0000313" key="11">
    <source>
        <dbReference type="EMBL" id="SPO29859.1"/>
    </source>
</evidence>
<keyword evidence="2" id="KW-1003">Cell membrane</keyword>
<keyword evidence="5 8" id="KW-0472">Membrane</keyword>
<comment type="subcellular location">
    <subcellularLocation>
        <location evidence="1">Cell membrane</location>
        <topology evidence="1">Lipid-anchor</topology>
        <topology evidence="1">GPI-anchor</topology>
    </subcellularLocation>
</comment>
<dbReference type="OrthoDB" id="2146436at2759"/>
<dbReference type="GO" id="GO:0005886">
    <property type="term" value="C:plasma membrane"/>
    <property type="evidence" value="ECO:0007669"/>
    <property type="project" value="UniProtKB-SubCell"/>
</dbReference>
<keyword evidence="8" id="KW-0812">Transmembrane</keyword>
<keyword evidence="4 9" id="KW-0732">Signal</keyword>
<organism evidence="11 12">
    <name type="scientific">Ustilago trichophora</name>
    <dbReference type="NCBI Taxonomy" id="86804"/>
    <lineage>
        <taxon>Eukaryota</taxon>
        <taxon>Fungi</taxon>
        <taxon>Dikarya</taxon>
        <taxon>Basidiomycota</taxon>
        <taxon>Ustilaginomycotina</taxon>
        <taxon>Ustilaginomycetes</taxon>
        <taxon>Ustilaginales</taxon>
        <taxon>Ustilaginaceae</taxon>
        <taxon>Ustilago</taxon>
    </lineage>
</organism>
<feature type="transmembrane region" description="Helical" evidence="8">
    <location>
        <begin position="207"/>
        <end position="231"/>
    </location>
</feature>
<keyword evidence="12" id="KW-1185">Reference proteome</keyword>
<gene>
    <name evidence="11" type="ORF">UTRI_06131_B</name>
</gene>
<proteinExistence type="predicted"/>
<evidence type="ECO:0000256" key="4">
    <source>
        <dbReference type="ARBA" id="ARBA00022729"/>
    </source>
</evidence>
<dbReference type="AlphaFoldDB" id="A0A5C3EKV5"/>
<keyword evidence="3" id="KW-0336">GPI-anchor</keyword>
<evidence type="ECO:0000256" key="3">
    <source>
        <dbReference type="ARBA" id="ARBA00022622"/>
    </source>
</evidence>
<feature type="signal peptide" evidence="9">
    <location>
        <begin position="1"/>
        <end position="19"/>
    </location>
</feature>
<dbReference type="Pfam" id="PF20238">
    <property type="entry name" value="BIM1-like_dom"/>
    <property type="match status" value="1"/>
</dbReference>
<keyword evidence="8" id="KW-1133">Transmembrane helix</keyword>
<dbReference type="CDD" id="cd21176">
    <property type="entry name" value="LPMO_auxiliary-like"/>
    <property type="match status" value="1"/>
</dbReference>
<sequence>MKLGITLSLLSLLASTSWAHFTLDSPKTRGFDEDKESNNFCGGFPDVSLPRQPWFYRNGPISIDSHHPSATVNIYIAFDVPTSAQSFLTTANGTTIPPLRHDLAIKGTGEFCFHANAADLNVAGVKVESGTNATIMVEYINDVHGHLYQCSDVTFTDDAKVGANVSCSDSLTAASASASGSAGGSASGSGSASAATSSAPAANKANGAMAVGIPMLSLALLPALAAGALLLA</sequence>
<protein>
    <recommendedName>
        <fullName evidence="10">Copper acquisition factor BIM1-like domain-containing protein</fullName>
    </recommendedName>
</protein>
<dbReference type="InterPro" id="IPR046936">
    <property type="entry name" value="BIM1-like"/>
</dbReference>
<evidence type="ECO:0000256" key="7">
    <source>
        <dbReference type="ARBA" id="ARBA00023288"/>
    </source>
</evidence>
<keyword evidence="6" id="KW-0325">Glycoprotein</keyword>
<feature type="domain" description="Copper acquisition factor BIM1-like" evidence="10">
    <location>
        <begin position="19"/>
        <end position="170"/>
    </location>
</feature>